<keyword evidence="3" id="KW-1185">Reference proteome</keyword>
<evidence type="ECO:0000259" key="1">
    <source>
        <dbReference type="Pfam" id="PF04377"/>
    </source>
</evidence>
<sequence length="244" mass="27713">ISTVSISLLFKSYFYLIYNLHPSLSRSSLSLNLSPSIHPPLSPTHQAETPTDGPEVGHSSFHQQYWLDGRIVAVGVVDILPTCVSSVYLYYHPDFTSLSLGSYSALKEVTFTGHLQKVSPKLCYYYLSFYIHSCPKMRYKGQYQPSDLLCPETYVFVPIESCIPSLESVQRWSDQSDSTLQDCFDHVDWDMFRTASNNNIDEYADSVSEFIRKCIDDVVPIAKIKTFPNQKPWIDGSILVKLKA</sequence>
<reference evidence="2" key="3">
    <citation type="submission" date="2025-09" db="UniProtKB">
        <authorList>
            <consortium name="Ensembl"/>
        </authorList>
    </citation>
    <scope>IDENTIFICATION</scope>
</reference>
<dbReference type="GO" id="GO:0005737">
    <property type="term" value="C:cytoplasm"/>
    <property type="evidence" value="ECO:0007669"/>
    <property type="project" value="TreeGrafter"/>
</dbReference>
<dbReference type="Pfam" id="PF04377">
    <property type="entry name" value="ATE_C"/>
    <property type="match status" value="1"/>
</dbReference>
<organism evidence="2 3">
    <name type="scientific">Oncorhynchus mykiss</name>
    <name type="common">Rainbow trout</name>
    <name type="synonym">Salmo gairdneri</name>
    <dbReference type="NCBI Taxonomy" id="8022"/>
    <lineage>
        <taxon>Eukaryota</taxon>
        <taxon>Metazoa</taxon>
        <taxon>Chordata</taxon>
        <taxon>Craniata</taxon>
        <taxon>Vertebrata</taxon>
        <taxon>Euteleostomi</taxon>
        <taxon>Actinopterygii</taxon>
        <taxon>Neopterygii</taxon>
        <taxon>Teleostei</taxon>
        <taxon>Protacanthopterygii</taxon>
        <taxon>Salmoniformes</taxon>
        <taxon>Salmonidae</taxon>
        <taxon>Salmoninae</taxon>
        <taxon>Oncorhynchus</taxon>
    </lineage>
</organism>
<dbReference type="Ensembl" id="ENSOMYT00000038803.2">
    <property type="protein sequence ID" value="ENSOMYP00000035583.2"/>
    <property type="gene ID" value="ENSOMYG00000016542.2"/>
</dbReference>
<name>A0A8C7VNF9_ONCMY</name>
<accession>A0A8C7VNF9</accession>
<dbReference type="InterPro" id="IPR007472">
    <property type="entry name" value="N-end_Aminoacyl_Trfase_C"/>
</dbReference>
<dbReference type="GO" id="GO:0004057">
    <property type="term" value="F:arginyl-tRNA--protein transferase activity"/>
    <property type="evidence" value="ECO:0007669"/>
    <property type="project" value="InterPro"/>
</dbReference>
<dbReference type="PANTHER" id="PTHR21367">
    <property type="entry name" value="ARGININE-TRNA-PROTEIN TRANSFERASE 1"/>
    <property type="match status" value="1"/>
</dbReference>
<dbReference type="InterPro" id="IPR030700">
    <property type="entry name" value="N-end_Aminoacyl_Trfase"/>
</dbReference>
<dbReference type="PANTHER" id="PTHR21367:SF1">
    <property type="entry name" value="ARGINYL-TRNA--PROTEIN TRANSFERASE 1"/>
    <property type="match status" value="1"/>
</dbReference>
<dbReference type="Proteomes" id="UP000694395">
    <property type="component" value="Chromosome 16"/>
</dbReference>
<reference evidence="2" key="2">
    <citation type="submission" date="2025-08" db="UniProtKB">
        <authorList>
            <consortium name="Ensembl"/>
        </authorList>
    </citation>
    <scope>IDENTIFICATION</scope>
</reference>
<dbReference type="GeneTree" id="ENSGT00500000044926"/>
<reference evidence="2" key="1">
    <citation type="submission" date="2020-07" db="EMBL/GenBank/DDBJ databases">
        <title>A long reads based de novo assembly of the rainbow trout Arlee double haploid line genome.</title>
        <authorList>
            <person name="Gao G."/>
            <person name="Palti Y."/>
        </authorList>
    </citation>
    <scope>NUCLEOTIDE SEQUENCE [LARGE SCALE GENOMIC DNA]</scope>
</reference>
<evidence type="ECO:0000313" key="2">
    <source>
        <dbReference type="Ensembl" id="ENSOMYP00000035583.2"/>
    </source>
</evidence>
<feature type="domain" description="N-end rule aminoacyl transferase C-terminal" evidence="1">
    <location>
        <begin position="58"/>
        <end position="150"/>
    </location>
</feature>
<protein>
    <recommendedName>
        <fullName evidence="1">N-end rule aminoacyl transferase C-terminal domain-containing protein</fullName>
    </recommendedName>
</protein>
<proteinExistence type="predicted"/>
<dbReference type="AlphaFoldDB" id="A0A8C7VNF9"/>
<evidence type="ECO:0000313" key="3">
    <source>
        <dbReference type="Proteomes" id="UP000694395"/>
    </source>
</evidence>